<dbReference type="Proteomes" id="UP000006294">
    <property type="component" value="Chromosome"/>
</dbReference>
<dbReference type="eggNOG" id="COG0840">
    <property type="taxonomic scope" value="Bacteria"/>
</dbReference>
<keyword evidence="1" id="KW-0472">Membrane</keyword>
<keyword evidence="3" id="KW-1185">Reference proteome</keyword>
<dbReference type="EMBL" id="AP012050">
    <property type="protein sequence ID" value="BAM48393.1"/>
    <property type="molecule type" value="Genomic_DNA"/>
</dbReference>
<name>K0J828_AMPXN</name>
<sequence length="133" mass="15288">MKKKNWNRFNLNNLSIAWKYGLILITIFILLITATTFVSKAINQTNQDLDILNRDSDRALLINELNDLIQSKALSVMGYAQFGSQIYIDDIEVKDQEIAEQVDKLTTQMTSDEQSNLLNVITLLNKQLSEMLY</sequence>
<evidence type="ECO:0000313" key="2">
    <source>
        <dbReference type="EMBL" id="BAM48393.1"/>
    </source>
</evidence>
<dbReference type="OrthoDB" id="9804712at2"/>
<proteinExistence type="predicted"/>
<dbReference type="STRING" id="698758.AXY_22610"/>
<organism evidence="2 3">
    <name type="scientific">Amphibacillus xylanus (strain ATCC 51415 / DSM 6626 / JCM 7361 / LMG 17667 / NBRC 15112 / Ep01)</name>
    <dbReference type="NCBI Taxonomy" id="698758"/>
    <lineage>
        <taxon>Bacteria</taxon>
        <taxon>Bacillati</taxon>
        <taxon>Bacillota</taxon>
        <taxon>Bacilli</taxon>
        <taxon>Bacillales</taxon>
        <taxon>Bacillaceae</taxon>
        <taxon>Amphibacillus</taxon>
    </lineage>
</organism>
<feature type="transmembrane region" description="Helical" evidence="1">
    <location>
        <begin position="20"/>
        <end position="38"/>
    </location>
</feature>
<dbReference type="RefSeq" id="WP_015010975.1">
    <property type="nucleotide sequence ID" value="NC_018704.1"/>
</dbReference>
<evidence type="ECO:0000313" key="3">
    <source>
        <dbReference type="Proteomes" id="UP000006294"/>
    </source>
</evidence>
<accession>K0J828</accession>
<evidence type="ECO:0000256" key="1">
    <source>
        <dbReference type="SAM" id="Phobius"/>
    </source>
</evidence>
<keyword evidence="1" id="KW-0812">Transmembrane</keyword>
<reference evidence="2 3" key="1">
    <citation type="submission" date="2011-01" db="EMBL/GenBank/DDBJ databases">
        <title>Whole genome sequence of Amphibacillus xylinus NBRC 15112.</title>
        <authorList>
            <person name="Nakazawa H."/>
            <person name="Katano Y."/>
            <person name="Nakamura S."/>
            <person name="Sasagawa M."/>
            <person name="Fukada J."/>
            <person name="Arai T."/>
            <person name="Sasakura N."/>
            <person name="Mochizuki D."/>
            <person name="Hosoyama A."/>
            <person name="Harada K."/>
            <person name="Horikawa H."/>
            <person name="Kato Y."/>
            <person name="Harada T."/>
            <person name="Sasaki K."/>
            <person name="Sekiguchi M."/>
            <person name="Hodoyama M."/>
            <person name="Nishiko R."/>
            <person name="Narita H."/>
            <person name="Hanamaki A."/>
            <person name="Hata C."/>
            <person name="Konno Y."/>
            <person name="Niimura Y."/>
            <person name="Yamazaki S."/>
            <person name="Fujita N."/>
        </authorList>
    </citation>
    <scope>NUCLEOTIDE SEQUENCE [LARGE SCALE GENOMIC DNA]</scope>
    <source>
        <strain evidence="3">ATCC 51415 / DSM 6626 / JCM 7361 / LMG 17667 / NBRC 15112 / Ep01</strain>
    </source>
</reference>
<gene>
    <name evidence="2" type="ordered locus">AXY_22610</name>
</gene>
<dbReference type="HOGENOM" id="CLU_1902273_0_0_9"/>
<keyword evidence="1" id="KW-1133">Transmembrane helix</keyword>
<dbReference type="AlphaFoldDB" id="K0J828"/>
<protein>
    <submittedName>
        <fullName evidence="2">Methyl-accepting chemotaxis protein</fullName>
    </submittedName>
</protein>
<dbReference type="KEGG" id="axl:AXY_22610"/>